<keyword evidence="6" id="KW-0573">Peptidoglycan synthesis</keyword>
<evidence type="ECO:0000256" key="1">
    <source>
        <dbReference type="ARBA" id="ARBA00022598"/>
    </source>
</evidence>
<evidence type="ECO:0000256" key="4">
    <source>
        <dbReference type="ARBA" id="ARBA00022840"/>
    </source>
</evidence>
<feature type="domain" description="Mur ligase N-terminal catalytic" evidence="9">
    <location>
        <begin position="48"/>
        <end position="147"/>
    </location>
</feature>
<sequence>MCRWKNRFFWLWNGPGGRAFVLSRLSFFCSFRLASDTLLPQSAAPQRVHLIAVGGSIMHNLALALHRQGAQVTGTDDEIFEPARGRLAAAGLLPAQEGWDAARITPDLDAVIVGMHARPDNPELLRAQELGLKVYSFPEYIYEASRDKQRIVIGGSHGKTSITACILHVLRFHGRQFDYAVGAQLAGFDLMVQLTDAPIIIIEGDEYLSSPVDRRPKFHLYQHHIGVISGISWDHINVFPTEEIYREQFRIFADMTPKAGVLIYDRDDEQVQLVSVPTNPDVTYIGYGPHEHVIRDGKTFLINKKDEEVPIQVFGEHNLRNISAAKEVCKQLGIRGKDFFKAVASFPGAARRLELVREGATSVVYKDFAHAPSKLKATATALKKQFPQRRLVACLELHTFSSLNPEFLPQYAHCFDAPDVAVVYFNPHVLEHKRLPPLAAATVAEAFQRPDIRVITDSAELAAFLRAQPWANANLLLMSSGTFDGLDLTALATEITG</sequence>
<evidence type="ECO:0000256" key="8">
    <source>
        <dbReference type="ARBA" id="ARBA00023316"/>
    </source>
</evidence>
<dbReference type="Pfam" id="PF02875">
    <property type="entry name" value="Mur_ligase_C"/>
    <property type="match status" value="1"/>
</dbReference>
<dbReference type="InterPro" id="IPR000713">
    <property type="entry name" value="Mur_ligase_N"/>
</dbReference>
<feature type="domain" description="Mur ligase central" evidence="11">
    <location>
        <begin position="153"/>
        <end position="325"/>
    </location>
</feature>
<evidence type="ECO:0000256" key="2">
    <source>
        <dbReference type="ARBA" id="ARBA00022618"/>
    </source>
</evidence>
<dbReference type="Gene3D" id="3.40.1190.10">
    <property type="entry name" value="Mur-like, catalytic domain"/>
    <property type="match status" value="1"/>
</dbReference>
<dbReference type="SUPFAM" id="SSF51984">
    <property type="entry name" value="MurCD N-terminal domain"/>
    <property type="match status" value="1"/>
</dbReference>
<dbReference type="InterPro" id="IPR036615">
    <property type="entry name" value="Mur_ligase_C_dom_sf"/>
</dbReference>
<dbReference type="Gene3D" id="3.40.50.720">
    <property type="entry name" value="NAD(P)-binding Rossmann-like Domain"/>
    <property type="match status" value="1"/>
</dbReference>
<organism evidence="12 13">
    <name type="scientific">Hymenobacter armeniacus</name>
    <dbReference type="NCBI Taxonomy" id="2771358"/>
    <lineage>
        <taxon>Bacteria</taxon>
        <taxon>Pseudomonadati</taxon>
        <taxon>Bacteroidota</taxon>
        <taxon>Cytophagia</taxon>
        <taxon>Cytophagales</taxon>
        <taxon>Hymenobacteraceae</taxon>
        <taxon>Hymenobacter</taxon>
    </lineage>
</organism>
<evidence type="ECO:0000256" key="7">
    <source>
        <dbReference type="ARBA" id="ARBA00023306"/>
    </source>
</evidence>
<feature type="domain" description="Mur ligase C-terminal" evidence="10">
    <location>
        <begin position="351"/>
        <end position="481"/>
    </location>
</feature>
<accession>A0ABR8JVK3</accession>
<keyword evidence="1" id="KW-0436">Ligase</keyword>
<name>A0ABR8JVK3_9BACT</name>
<keyword evidence="7" id="KW-0131">Cell cycle</keyword>
<evidence type="ECO:0000259" key="10">
    <source>
        <dbReference type="Pfam" id="PF02875"/>
    </source>
</evidence>
<dbReference type="Pfam" id="PF01225">
    <property type="entry name" value="Mur_ligase"/>
    <property type="match status" value="1"/>
</dbReference>
<keyword evidence="5" id="KW-0133">Cell shape</keyword>
<proteinExistence type="predicted"/>
<gene>
    <name evidence="12" type="ORF">IC234_07625</name>
</gene>
<dbReference type="SUPFAM" id="SSF53623">
    <property type="entry name" value="MurD-like peptide ligases, catalytic domain"/>
    <property type="match status" value="1"/>
</dbReference>
<evidence type="ECO:0000313" key="12">
    <source>
        <dbReference type="EMBL" id="MBD2721994.1"/>
    </source>
</evidence>
<dbReference type="SUPFAM" id="SSF53244">
    <property type="entry name" value="MurD-like peptide ligases, peptide-binding domain"/>
    <property type="match status" value="1"/>
</dbReference>
<dbReference type="Proteomes" id="UP000606003">
    <property type="component" value="Unassembled WGS sequence"/>
</dbReference>
<evidence type="ECO:0000259" key="11">
    <source>
        <dbReference type="Pfam" id="PF08245"/>
    </source>
</evidence>
<dbReference type="InterPro" id="IPR004101">
    <property type="entry name" value="Mur_ligase_C"/>
</dbReference>
<keyword evidence="3" id="KW-0547">Nucleotide-binding</keyword>
<evidence type="ECO:0000256" key="5">
    <source>
        <dbReference type="ARBA" id="ARBA00022960"/>
    </source>
</evidence>
<dbReference type="InterPro" id="IPR036565">
    <property type="entry name" value="Mur-like_cat_sf"/>
</dbReference>
<reference evidence="12 13" key="1">
    <citation type="submission" date="2020-09" db="EMBL/GenBank/DDBJ databases">
        <authorList>
            <person name="Kim M.K."/>
        </authorList>
    </citation>
    <scope>NUCLEOTIDE SEQUENCE [LARGE SCALE GENOMIC DNA]</scope>
    <source>
        <strain evidence="12 13">BT189</strain>
    </source>
</reference>
<keyword evidence="13" id="KW-1185">Reference proteome</keyword>
<dbReference type="InterPro" id="IPR013221">
    <property type="entry name" value="Mur_ligase_cen"/>
</dbReference>
<dbReference type="PANTHER" id="PTHR43445">
    <property type="entry name" value="UDP-N-ACETYLMURAMATE--L-ALANINE LIGASE-RELATED"/>
    <property type="match status" value="1"/>
</dbReference>
<dbReference type="PANTHER" id="PTHR43445:SF5">
    <property type="entry name" value="UDP-N-ACETYLMURAMATE--L-ALANYL-GAMMA-D-GLUTAMYL-MESO-2,6-DIAMINOHEPTANDIOATE LIGASE"/>
    <property type="match status" value="1"/>
</dbReference>
<evidence type="ECO:0000256" key="3">
    <source>
        <dbReference type="ARBA" id="ARBA00022741"/>
    </source>
</evidence>
<keyword evidence="2" id="KW-0132">Cell division</keyword>
<evidence type="ECO:0000256" key="6">
    <source>
        <dbReference type="ARBA" id="ARBA00022984"/>
    </source>
</evidence>
<keyword evidence="8" id="KW-0961">Cell wall biogenesis/degradation</keyword>
<protein>
    <submittedName>
        <fullName evidence="12">Peptidoglycan synthetase</fullName>
    </submittedName>
</protein>
<dbReference type="InterPro" id="IPR050061">
    <property type="entry name" value="MurCDEF_pg_biosynth"/>
</dbReference>
<dbReference type="Gene3D" id="3.90.190.20">
    <property type="entry name" value="Mur ligase, C-terminal domain"/>
    <property type="match status" value="1"/>
</dbReference>
<keyword evidence="4" id="KW-0067">ATP-binding</keyword>
<dbReference type="Pfam" id="PF08245">
    <property type="entry name" value="Mur_ligase_M"/>
    <property type="match status" value="1"/>
</dbReference>
<dbReference type="EMBL" id="JACXAC010000002">
    <property type="protein sequence ID" value="MBD2721994.1"/>
    <property type="molecule type" value="Genomic_DNA"/>
</dbReference>
<comment type="caution">
    <text evidence="12">The sequence shown here is derived from an EMBL/GenBank/DDBJ whole genome shotgun (WGS) entry which is preliminary data.</text>
</comment>
<evidence type="ECO:0000313" key="13">
    <source>
        <dbReference type="Proteomes" id="UP000606003"/>
    </source>
</evidence>
<evidence type="ECO:0000259" key="9">
    <source>
        <dbReference type="Pfam" id="PF01225"/>
    </source>
</evidence>